<evidence type="ECO:0000256" key="4">
    <source>
        <dbReference type="PROSITE-ProRule" id="PRU00504"/>
    </source>
</evidence>
<feature type="repeat" description="NHL" evidence="4">
    <location>
        <begin position="190"/>
        <end position="229"/>
    </location>
</feature>
<protein>
    <submittedName>
        <fullName evidence="5">NHL repeat-containing protein</fullName>
    </submittedName>
</protein>
<proteinExistence type="predicted"/>
<dbReference type="AlphaFoldDB" id="A0A2T0MQ98"/>
<keyword evidence="1" id="KW-0732">Signal</keyword>
<keyword evidence="2" id="KW-0677">Repeat</keyword>
<dbReference type="Gene3D" id="2.120.10.30">
    <property type="entry name" value="TolB, C-terminal domain"/>
    <property type="match status" value="1"/>
</dbReference>
<dbReference type="InterPro" id="IPR011042">
    <property type="entry name" value="6-blade_b-propeller_TolB-like"/>
</dbReference>
<sequence length="363" mass="39336">MGLAARAALRGGVMTAITRGRERRFEVDAGWERLPGGLAHADVAAVDVDAGDRVYLFTRFDGQVIVYERAGTYVRSWGKGLFTTPHGLTVGPDGSVYCVDAGDHTVRRFTPDGELLMTLGTPGAASDTGFVSGRPARVHSVEGVRYGGPPFNRCTALAVAPGGDLYVTDGYGNSRVHRFTSDGELIASWGEPGTGPGEFHLPHCLDIAPDGRVFVGDRENDRIQIFTPDGTFLEEWTDVRRPCDLTIAPDGSVYVVELWRPEDGSSFTRGRAERDQPARLTVLNPYGEVVERWGDSSEHRTEPGNFIAPHGIALDSHGDLYVAEVTYSFAIRPGRVAPSCGRHQLQKFLRVGAGADTSARRHA</sequence>
<dbReference type="Proteomes" id="UP000238312">
    <property type="component" value="Unassembled WGS sequence"/>
</dbReference>
<evidence type="ECO:0000313" key="6">
    <source>
        <dbReference type="Proteomes" id="UP000238312"/>
    </source>
</evidence>
<dbReference type="SUPFAM" id="SSF63829">
    <property type="entry name" value="Calcium-dependent phosphotriesterase"/>
    <property type="match status" value="1"/>
</dbReference>
<dbReference type="PANTHER" id="PTHR10680:SF38">
    <property type="entry name" value="BLL1368 PROTEIN"/>
    <property type="match status" value="1"/>
</dbReference>
<organism evidence="5 6">
    <name type="scientific">Nonomuraea fuscirosea</name>
    <dbReference type="NCBI Taxonomy" id="1291556"/>
    <lineage>
        <taxon>Bacteria</taxon>
        <taxon>Bacillati</taxon>
        <taxon>Actinomycetota</taxon>
        <taxon>Actinomycetes</taxon>
        <taxon>Streptosporangiales</taxon>
        <taxon>Streptosporangiaceae</taxon>
        <taxon>Nonomuraea</taxon>
    </lineage>
</organism>
<reference evidence="5 6" key="1">
    <citation type="submission" date="2018-03" db="EMBL/GenBank/DDBJ databases">
        <title>Genomic Encyclopedia of Type Strains, Phase III (KMG-III): the genomes of soil and plant-associated and newly described type strains.</title>
        <authorList>
            <person name="Whitman W."/>
        </authorList>
    </citation>
    <scope>NUCLEOTIDE SEQUENCE [LARGE SCALE GENOMIC DNA]</scope>
    <source>
        <strain evidence="5 6">CGMCC 4.7104</strain>
    </source>
</reference>
<dbReference type="EMBL" id="PVNG01000017">
    <property type="protein sequence ID" value="PRX60292.1"/>
    <property type="molecule type" value="Genomic_DNA"/>
</dbReference>
<feature type="repeat" description="NHL" evidence="4">
    <location>
        <begin position="71"/>
        <end position="112"/>
    </location>
</feature>
<evidence type="ECO:0000313" key="5">
    <source>
        <dbReference type="EMBL" id="PRX60292.1"/>
    </source>
</evidence>
<keyword evidence="6" id="KW-1185">Reference proteome</keyword>
<dbReference type="CDD" id="cd14958">
    <property type="entry name" value="NHL_PAL_like"/>
    <property type="match status" value="1"/>
</dbReference>
<accession>A0A2T0MQ98</accession>
<name>A0A2T0MQ98_9ACTN</name>
<evidence type="ECO:0000256" key="1">
    <source>
        <dbReference type="ARBA" id="ARBA00022729"/>
    </source>
</evidence>
<dbReference type="PANTHER" id="PTHR10680">
    <property type="entry name" value="PEPTIDYL-GLYCINE ALPHA-AMIDATING MONOOXYGENASE"/>
    <property type="match status" value="1"/>
</dbReference>
<dbReference type="InterPro" id="IPR001258">
    <property type="entry name" value="NHL_repeat"/>
</dbReference>
<evidence type="ECO:0000256" key="2">
    <source>
        <dbReference type="ARBA" id="ARBA00022737"/>
    </source>
</evidence>
<dbReference type="PROSITE" id="PS51125">
    <property type="entry name" value="NHL"/>
    <property type="match status" value="2"/>
</dbReference>
<dbReference type="Pfam" id="PF01436">
    <property type="entry name" value="NHL"/>
    <property type="match status" value="2"/>
</dbReference>
<evidence type="ECO:0000256" key="3">
    <source>
        <dbReference type="ARBA" id="ARBA00023180"/>
    </source>
</evidence>
<gene>
    <name evidence="5" type="ORF">B0I32_11759</name>
</gene>
<comment type="caution">
    <text evidence="5">The sequence shown here is derived from an EMBL/GenBank/DDBJ whole genome shotgun (WGS) entry which is preliminary data.</text>
</comment>
<keyword evidence="3" id="KW-0325">Glycoprotein</keyword>